<accession>A0ABU7HW90</accession>
<comment type="caution">
    <text evidence="3">The sequence shown here is derived from an EMBL/GenBank/DDBJ whole genome shotgun (WGS) entry which is preliminary data.</text>
</comment>
<feature type="chain" id="PRO_5046473227" evidence="2">
    <location>
        <begin position="22"/>
        <end position="63"/>
    </location>
</feature>
<proteinExistence type="predicted"/>
<feature type="region of interest" description="Disordered" evidence="1">
    <location>
        <begin position="34"/>
        <end position="63"/>
    </location>
</feature>
<dbReference type="EMBL" id="JAZDQJ010000029">
    <property type="protein sequence ID" value="MEE1935811.1"/>
    <property type="molecule type" value="Genomic_DNA"/>
</dbReference>
<keyword evidence="2" id="KW-0732">Signal</keyword>
<reference evidence="3 4" key="1">
    <citation type="submission" date="2024-01" db="EMBL/GenBank/DDBJ databases">
        <title>Unpublished Manusciprt.</title>
        <authorList>
            <person name="Duman M."/>
            <person name="Valdes E.G."/>
            <person name="Ajmi N."/>
            <person name="Altun S."/>
            <person name="Saticioglu I.B."/>
        </authorList>
    </citation>
    <scope>NUCLEOTIDE SEQUENCE [LARGE SCALE GENOMIC DNA]</scope>
    <source>
        <strain evidence="3 4">148P</strain>
    </source>
</reference>
<keyword evidence="4" id="KW-1185">Reference proteome</keyword>
<protein>
    <submittedName>
        <fullName evidence="3">Co-regulatory protein PtrA N-terminal domain-containing protein</fullName>
    </submittedName>
</protein>
<evidence type="ECO:0000256" key="2">
    <source>
        <dbReference type="SAM" id="SignalP"/>
    </source>
</evidence>
<sequence length="63" mass="6800">MSVLKAATLSVLFALPVLAHAEGGSDRVNEWHAQFQQAQKEAPQQAVADKKAEPQQGADKRDS</sequence>
<dbReference type="RefSeq" id="WP_330076532.1">
    <property type="nucleotide sequence ID" value="NZ_JAZDQJ010000029.1"/>
</dbReference>
<name>A0ABU7HW90_9PSED</name>
<dbReference type="NCBIfam" id="NF041599">
    <property type="entry name" value="reg_PtrA_PA2808"/>
    <property type="match status" value="1"/>
</dbReference>
<evidence type="ECO:0000313" key="3">
    <source>
        <dbReference type="EMBL" id="MEE1935811.1"/>
    </source>
</evidence>
<gene>
    <name evidence="3" type="ORF">V0R50_21500</name>
</gene>
<feature type="compositionally biased region" description="Basic and acidic residues" evidence="1">
    <location>
        <begin position="48"/>
        <end position="63"/>
    </location>
</feature>
<feature type="signal peptide" evidence="2">
    <location>
        <begin position="1"/>
        <end position="21"/>
    </location>
</feature>
<feature type="compositionally biased region" description="Low complexity" evidence="1">
    <location>
        <begin position="34"/>
        <end position="47"/>
    </location>
</feature>
<evidence type="ECO:0000256" key="1">
    <source>
        <dbReference type="SAM" id="MobiDB-lite"/>
    </source>
</evidence>
<evidence type="ECO:0000313" key="4">
    <source>
        <dbReference type="Proteomes" id="UP001335100"/>
    </source>
</evidence>
<organism evidence="3 4">
    <name type="scientific">Pseudomonas ulcerans</name>
    <dbReference type="NCBI Taxonomy" id="3115852"/>
    <lineage>
        <taxon>Bacteria</taxon>
        <taxon>Pseudomonadati</taxon>
        <taxon>Pseudomonadota</taxon>
        <taxon>Gammaproteobacteria</taxon>
        <taxon>Pseudomonadales</taxon>
        <taxon>Pseudomonadaceae</taxon>
        <taxon>Pseudomonas</taxon>
    </lineage>
</organism>
<dbReference type="Proteomes" id="UP001335100">
    <property type="component" value="Unassembled WGS sequence"/>
</dbReference>